<evidence type="ECO:0000256" key="1">
    <source>
        <dbReference type="ARBA" id="ARBA00040106"/>
    </source>
</evidence>
<evidence type="ECO:0000256" key="3">
    <source>
        <dbReference type="ARBA" id="ARBA00045430"/>
    </source>
</evidence>
<dbReference type="GeneTree" id="ENSGT00970000194718"/>
<dbReference type="SUPFAM" id="SSF48726">
    <property type="entry name" value="Immunoglobulin"/>
    <property type="match status" value="4"/>
</dbReference>
<dbReference type="PANTHER" id="PTHR46013:SF4">
    <property type="entry name" value="B-CELL RECEPTOR CD22-RELATED"/>
    <property type="match status" value="1"/>
</dbReference>
<dbReference type="Pfam" id="PF13895">
    <property type="entry name" value="Ig_2"/>
    <property type="match status" value="1"/>
</dbReference>
<comment type="subunit">
    <text evidence="4">Predominantly monomer of isoform CD22-beta. Also found as heterodimer of isoform CD22-beta and a shorter isoform. Interacts with PTPN6/SHP-1, LYN, SYK, PIK3R1/PIK3R2 and PLCG1 upon phosphorylation. Interacts with GRB2, INPP5D and SHC1 upon phosphorylation. May form a complex with INPP5D/SHIP, GRB2 and SHC1.</text>
</comment>
<accession>A0A3P9AEE7</accession>
<dbReference type="Gene3D" id="2.60.40.10">
    <property type="entry name" value="Immunoglobulins"/>
    <property type="match status" value="4"/>
</dbReference>
<dbReference type="InterPro" id="IPR036179">
    <property type="entry name" value="Ig-like_dom_sf"/>
</dbReference>
<dbReference type="AlphaFoldDB" id="A0A3P9AEE7"/>
<sequence length="615" mass="69566">WPRICLKPRQTHFQNNQLFRNLQNSAFKTLTPSSTIIRIPLKHPSNTPVDQPGKQIPIFTWFHSNSIVFCDCVSVVLGQDDWGVTYYTQSICVLKGSTVELSCTYKYPSGYKVTSTFWFTRNDVYGNYVNLSYDPDYTGRVKYHENKNNHTLIITDLRESDSAEYKFRFITDHSGGRYSGNPGVTLSFPGLKVVVTGGDIKTLTCKTKCPLTGNPTYIWYKNGQQIYESSSPQYKDPVYSNYRDSYSCSVKGHEDLHSPTVCVQDQYCSRVTYNQRRICVLKGSSVDISCTYVGYYSVTSSLWFRPKQSGTWRDKINPVDLTKDPGYAGRVEYPDQESRTYRDPFILRITDLREEDSAEYRFTFKTSFFEWGHSFPGTTLTVTDLQVKMTPDRVTEGQNVTLTCITSCPLTGNTTYIWYKKNVTSPKASGRRYSITDITSEDSGEYYCEVWNGRGSMNSSTLMVTVAGKQTSVLTASAGITVVVLVLILCLSGFIWFKMRGCKSPSDTTDKTDDGQTESTPVYDNISDMVMTSTAAQTADTDNQDVLHYASVHYSSSKEQEVPLYPPIEKQEEEVQYVAVKINCPSAATQPTTQTAEVDPSRIYSSVYKPRINKK</sequence>
<evidence type="ECO:0000256" key="2">
    <source>
        <dbReference type="ARBA" id="ARBA00041781"/>
    </source>
</evidence>
<feature type="transmembrane region" description="Helical" evidence="5">
    <location>
        <begin position="473"/>
        <end position="497"/>
    </location>
</feature>
<comment type="function">
    <text evidence="3">Most highly expressed siglec (sialic acid-binding immunoglobulin-like lectin) on B-cells that plays a role in various aspects of B-cell biology including differentiation, antigen presentation, and trafficking to bone marrow. Binds to alpha 2,6-linked sialic acid residues of surface molecules such as CD22 itself, CD45 and IgM in a cis configuration. Can also bind to ligands on other cells as an adhesion molecule in a trans configuration. Acts as an inhibitory coreceptor on the surface of B-cells and inhibits B-cell receptor induced signaling, characterized by inhibition of the calcium mobilization and cellular activation. Mechanistically, the immunoreceptor tyrosine-based inhibitory motif domain is phosphorylated by the Src kinase LYN, which in turn leads to the recruitment of the protein tyrosine phosphatase 1/PTPN6, leading to the negative regulation of BCR signaling. If this negative signaling from is of sufficient strength, apoptosis of the B-cell can be induced.</text>
</comment>
<feature type="domain" description="Ig-like" evidence="6">
    <location>
        <begin position="182"/>
        <end position="264"/>
    </location>
</feature>
<dbReference type="SMART" id="SM00409">
    <property type="entry name" value="IG"/>
    <property type="match status" value="4"/>
</dbReference>
<dbReference type="PANTHER" id="PTHR46013">
    <property type="entry name" value="VASCULAR CELL ADHESION MOLECULE 1"/>
    <property type="match status" value="1"/>
</dbReference>
<evidence type="ECO:0000313" key="8">
    <source>
        <dbReference type="Proteomes" id="UP000265140"/>
    </source>
</evidence>
<dbReference type="InterPro" id="IPR003599">
    <property type="entry name" value="Ig_sub"/>
</dbReference>
<dbReference type="Pfam" id="PF24518">
    <property type="entry name" value="Ig_CD22"/>
    <property type="match status" value="1"/>
</dbReference>
<reference evidence="7" key="2">
    <citation type="submission" date="2020-02" db="EMBL/GenBank/DDBJ databases">
        <title>Esox lucius (northern pike) genome, fEsoLuc1, primary haplotype.</title>
        <authorList>
            <person name="Myers G."/>
            <person name="Karagic N."/>
            <person name="Meyer A."/>
            <person name="Pippel M."/>
            <person name="Reichard M."/>
            <person name="Winkler S."/>
            <person name="Tracey A."/>
            <person name="Sims Y."/>
            <person name="Howe K."/>
            <person name="Rhie A."/>
            <person name="Formenti G."/>
            <person name="Durbin R."/>
            <person name="Fedrigo O."/>
            <person name="Jarvis E.D."/>
        </authorList>
    </citation>
    <scope>NUCLEOTIDE SEQUENCE [LARGE SCALE GENOMIC DNA]</scope>
</reference>
<evidence type="ECO:0000256" key="5">
    <source>
        <dbReference type="SAM" id="Phobius"/>
    </source>
</evidence>
<dbReference type="Bgee" id="ENSELUG00000030337">
    <property type="expression patterns" value="Expressed in head kidney and 14 other cell types or tissues"/>
</dbReference>
<feature type="domain" description="Ig-like" evidence="6">
    <location>
        <begin position="376"/>
        <end position="465"/>
    </location>
</feature>
<dbReference type="InterPro" id="IPR056386">
    <property type="entry name" value="Ig_CD22"/>
</dbReference>
<keyword evidence="8" id="KW-1185">Reference proteome</keyword>
<name>A0A3P9AEE7_ESOLU</name>
<keyword evidence="5" id="KW-0472">Membrane</keyword>
<evidence type="ECO:0000256" key="4">
    <source>
        <dbReference type="ARBA" id="ARBA00046458"/>
    </source>
</evidence>
<reference evidence="7" key="4">
    <citation type="submission" date="2025-09" db="UniProtKB">
        <authorList>
            <consortium name="Ensembl"/>
        </authorList>
    </citation>
    <scope>IDENTIFICATION</scope>
</reference>
<dbReference type="InterPro" id="IPR003598">
    <property type="entry name" value="Ig_sub2"/>
</dbReference>
<dbReference type="Proteomes" id="UP000265140">
    <property type="component" value="Chromosome 9"/>
</dbReference>
<dbReference type="InterPro" id="IPR007110">
    <property type="entry name" value="Ig-like_dom"/>
</dbReference>
<dbReference type="InterPro" id="IPR013783">
    <property type="entry name" value="Ig-like_fold"/>
</dbReference>
<proteinExistence type="predicted"/>
<reference evidence="8" key="1">
    <citation type="journal article" date="2014" name="PLoS ONE">
        <title>The genome and linkage map of the northern pike (Esox lucius): conserved synteny revealed between the salmonid sister group and the Neoteleostei.</title>
        <authorList>
            <person name="Rondeau E.B."/>
            <person name="Minkley D.R."/>
            <person name="Leong J.S."/>
            <person name="Messmer A.M."/>
            <person name="Jantzen J.R."/>
            <person name="von Schalburg K.R."/>
            <person name="Lemon C."/>
            <person name="Bird N.H."/>
            <person name="Koop B.F."/>
        </authorList>
    </citation>
    <scope>NUCLEOTIDE SEQUENCE</scope>
</reference>
<dbReference type="SMART" id="SM00408">
    <property type="entry name" value="IGc2"/>
    <property type="match status" value="1"/>
</dbReference>
<dbReference type="PROSITE" id="PS50835">
    <property type="entry name" value="IG_LIKE"/>
    <property type="match status" value="2"/>
</dbReference>
<dbReference type="Ensembl" id="ENSELUT00000030111.3">
    <property type="protein sequence ID" value="ENSELUP00000039122.3"/>
    <property type="gene ID" value="ENSELUG00000039256.1"/>
</dbReference>
<organism evidence="7 8">
    <name type="scientific">Esox lucius</name>
    <name type="common">Northern pike</name>
    <dbReference type="NCBI Taxonomy" id="8010"/>
    <lineage>
        <taxon>Eukaryota</taxon>
        <taxon>Metazoa</taxon>
        <taxon>Chordata</taxon>
        <taxon>Craniata</taxon>
        <taxon>Vertebrata</taxon>
        <taxon>Euteleostomi</taxon>
        <taxon>Actinopterygii</taxon>
        <taxon>Neopterygii</taxon>
        <taxon>Teleostei</taxon>
        <taxon>Protacanthopterygii</taxon>
        <taxon>Esociformes</taxon>
        <taxon>Esocidae</taxon>
        <taxon>Esox</taxon>
    </lineage>
</organism>
<keyword evidence="5" id="KW-0812">Transmembrane</keyword>
<evidence type="ECO:0000313" key="7">
    <source>
        <dbReference type="Ensembl" id="ENSELUP00000039122.3"/>
    </source>
</evidence>
<keyword evidence="5" id="KW-1133">Transmembrane helix</keyword>
<reference evidence="7" key="3">
    <citation type="submission" date="2025-08" db="UniProtKB">
        <authorList>
            <consortium name="Ensembl"/>
        </authorList>
    </citation>
    <scope>IDENTIFICATION</scope>
</reference>
<evidence type="ECO:0000259" key="6">
    <source>
        <dbReference type="PROSITE" id="PS50835"/>
    </source>
</evidence>
<protein>
    <recommendedName>
        <fullName evidence="1">B-cell receptor CD22</fullName>
    </recommendedName>
    <alternativeName>
        <fullName evidence="2">Sialic acid-binding Ig-like lectin 2</fullName>
    </alternativeName>
</protein>